<evidence type="ECO:0000313" key="3">
    <source>
        <dbReference type="Proteomes" id="UP000306274"/>
    </source>
</evidence>
<accession>A0ABY2P7P5</accession>
<reference evidence="2 3" key="1">
    <citation type="submission" date="2019-04" db="EMBL/GenBank/DDBJ databases">
        <title>Streptomyces rhizosphaericola sp. nov., an actinobacterium isolated from the wheat rhizosphere.</title>
        <authorList>
            <person name="Vargas Hoyos H.A."/>
            <person name="Santos S.N."/>
            <person name="Genuario D.B."/>
            <person name="Melo I.S."/>
            <person name="Da Silva L.J."/>
            <person name="Da Silva F.S.P."/>
            <person name="Zucchi T.D."/>
        </authorList>
    </citation>
    <scope>NUCLEOTIDE SEQUENCE [LARGE SCALE GENOMIC DNA]</scope>
    <source>
        <strain evidence="2 3">1AS2c</strain>
    </source>
</reference>
<keyword evidence="3" id="KW-1185">Reference proteome</keyword>
<feature type="compositionally biased region" description="Low complexity" evidence="1">
    <location>
        <begin position="1"/>
        <end position="20"/>
    </location>
</feature>
<feature type="compositionally biased region" description="Pro residues" evidence="1">
    <location>
        <begin position="21"/>
        <end position="34"/>
    </location>
</feature>
<organism evidence="2 3">
    <name type="scientific">Streptomyces rhizosphaericola</name>
    <dbReference type="NCBI Taxonomy" id="2564098"/>
    <lineage>
        <taxon>Bacteria</taxon>
        <taxon>Bacillati</taxon>
        <taxon>Actinomycetota</taxon>
        <taxon>Actinomycetes</taxon>
        <taxon>Kitasatosporales</taxon>
        <taxon>Streptomycetaceae</taxon>
        <taxon>Streptomyces</taxon>
    </lineage>
</organism>
<evidence type="ECO:0000256" key="1">
    <source>
        <dbReference type="SAM" id="MobiDB-lite"/>
    </source>
</evidence>
<dbReference type="Proteomes" id="UP000306274">
    <property type="component" value="Unassembled WGS sequence"/>
</dbReference>
<name>A0ABY2P7P5_9ACTN</name>
<sequence length="62" mass="6313">MSDQQTVEPVRVPPTEAAAPTTPPAVPEVPAAPRPPRRALRAAISTRTLLSGLGAGAMMALA</sequence>
<feature type="non-terminal residue" evidence="2">
    <location>
        <position position="62"/>
    </location>
</feature>
<feature type="region of interest" description="Disordered" evidence="1">
    <location>
        <begin position="1"/>
        <end position="36"/>
    </location>
</feature>
<protein>
    <submittedName>
        <fullName evidence="2">Uncharacterized protein</fullName>
    </submittedName>
</protein>
<gene>
    <name evidence="2" type="ORF">E5Z02_28445</name>
</gene>
<comment type="caution">
    <text evidence="2">The sequence shown here is derived from an EMBL/GenBank/DDBJ whole genome shotgun (WGS) entry which is preliminary data.</text>
</comment>
<dbReference type="EMBL" id="SRZK01000420">
    <property type="protein sequence ID" value="TGZ02938.1"/>
    <property type="molecule type" value="Genomic_DNA"/>
</dbReference>
<proteinExistence type="predicted"/>
<evidence type="ECO:0000313" key="2">
    <source>
        <dbReference type="EMBL" id="TGZ02938.1"/>
    </source>
</evidence>